<keyword evidence="5 9" id="KW-1133">Transmembrane helix</keyword>
<sequence>MAEKVADAAVAGVETVSAPAPVVEKKEPGALQNDDISKDTPADTKTSENQPEAQPKAEPKQPVHISALPKSNTEFSDNTASGSNNGAPAGYTPVKKSNRQRTAFALDNYFAGPRDISKHSKWPLFLQMHGSILPRLIVPLFFLGGWATAVTCISKFTSVNLGISNTVLTITGFVVGLSLSFRSATAYERYSEGRRYWAQLIFVSNNLARVFWYHAKTRPDHKNRDILAKLTAMKLVVAFAVALKHKLRFEPYTDYEDLSGLVGHLDTFAGKATVHDPGRKEDKDGGGRSLFKTIGESLGLSLAMSNPRKAIKQSQRPLGNLPLEIVNYLACFADELTDNWQLEKPHFNPLYNNITAMNEILIGTERVLNTPLPIAYAIAINQITWLYVCLLPFQLLNSLDWVTIPATLAAGYIILGLLFIGREVENPFGDDVNDLPLDTYCAQIAEEIDLVAAKPKPTVNDWIHTLNNKVLWPLSATDCNVWETRGQEELYAALRTKFETGCNGINKGRGGGSDSMVTTINIENNGSHSSAVRESEKTEKPKPKVEVEAV</sequence>
<feature type="compositionally biased region" description="Polar residues" evidence="8">
    <location>
        <begin position="515"/>
        <end position="530"/>
    </location>
</feature>
<keyword evidence="4 9" id="KW-0812">Transmembrane</keyword>
<feature type="transmembrane region" description="Helical" evidence="9">
    <location>
        <begin position="401"/>
        <end position="420"/>
    </location>
</feature>
<dbReference type="Pfam" id="PF25539">
    <property type="entry name" value="Bestrophin_2"/>
    <property type="match status" value="1"/>
</dbReference>
<keyword evidence="6" id="KW-0406">Ion transport</keyword>
<dbReference type="PANTHER" id="PTHR33281:SF19">
    <property type="entry name" value="VOLTAGE-DEPENDENT ANION CHANNEL-FORMING PROTEIN YNEE"/>
    <property type="match status" value="1"/>
</dbReference>
<evidence type="ECO:0000256" key="3">
    <source>
        <dbReference type="ARBA" id="ARBA00022475"/>
    </source>
</evidence>
<feature type="region of interest" description="Disordered" evidence="8">
    <location>
        <begin position="1"/>
        <end position="94"/>
    </location>
</feature>
<dbReference type="Proteomes" id="UP001583186">
    <property type="component" value="Unassembled WGS sequence"/>
</dbReference>
<feature type="transmembrane region" description="Helical" evidence="9">
    <location>
        <begin position="162"/>
        <end position="184"/>
    </location>
</feature>
<keyword evidence="2" id="KW-0813">Transport</keyword>
<keyword evidence="11" id="KW-1185">Reference proteome</keyword>
<evidence type="ECO:0000256" key="4">
    <source>
        <dbReference type="ARBA" id="ARBA00022692"/>
    </source>
</evidence>
<feature type="region of interest" description="Disordered" evidence="8">
    <location>
        <begin position="508"/>
        <end position="550"/>
    </location>
</feature>
<evidence type="ECO:0000256" key="8">
    <source>
        <dbReference type="SAM" id="MobiDB-lite"/>
    </source>
</evidence>
<feature type="transmembrane region" description="Helical" evidence="9">
    <location>
        <begin position="136"/>
        <end position="156"/>
    </location>
</feature>
<accession>A0ABR3YUX8</accession>
<dbReference type="PANTHER" id="PTHR33281">
    <property type="entry name" value="UPF0187 PROTEIN YNEE"/>
    <property type="match status" value="1"/>
</dbReference>
<dbReference type="EMBL" id="JAWCUI010000050">
    <property type="protein sequence ID" value="KAL1891687.1"/>
    <property type="molecule type" value="Genomic_DNA"/>
</dbReference>
<comment type="caution">
    <text evidence="10">The sequence shown here is derived from an EMBL/GenBank/DDBJ whole genome shotgun (WGS) entry which is preliminary data.</text>
</comment>
<feature type="transmembrane region" description="Helical" evidence="9">
    <location>
        <begin position="374"/>
        <end position="395"/>
    </location>
</feature>
<evidence type="ECO:0000313" key="11">
    <source>
        <dbReference type="Proteomes" id="UP001583186"/>
    </source>
</evidence>
<evidence type="ECO:0000256" key="5">
    <source>
        <dbReference type="ARBA" id="ARBA00022989"/>
    </source>
</evidence>
<evidence type="ECO:0000256" key="9">
    <source>
        <dbReference type="SAM" id="Phobius"/>
    </source>
</evidence>
<comment type="subcellular location">
    <subcellularLocation>
        <location evidence="1">Cell membrane</location>
        <topology evidence="1">Multi-pass membrane protein</topology>
    </subcellularLocation>
</comment>
<evidence type="ECO:0000256" key="7">
    <source>
        <dbReference type="ARBA" id="ARBA00023136"/>
    </source>
</evidence>
<gene>
    <name evidence="10" type="ORF">Sste5346_007436</name>
</gene>
<evidence type="ECO:0000256" key="6">
    <source>
        <dbReference type="ARBA" id="ARBA00023065"/>
    </source>
</evidence>
<evidence type="ECO:0000256" key="1">
    <source>
        <dbReference type="ARBA" id="ARBA00004651"/>
    </source>
</evidence>
<protein>
    <submittedName>
        <fullName evidence="10">Uncharacterized protein</fullName>
    </submittedName>
</protein>
<name>A0ABR3YUX8_9PEZI</name>
<keyword evidence="7 9" id="KW-0472">Membrane</keyword>
<proteinExistence type="predicted"/>
<reference evidence="10 11" key="1">
    <citation type="journal article" date="2024" name="IMA Fungus">
        <title>IMA Genome - F19 : A genome assembly and annotation guide to empower mycologists, including annotated draft genome sequences of Ceratocystis pirilliformis, Diaporthe australafricana, Fusarium ophioides, Paecilomyces lecythidis, and Sporothrix stenoceras.</title>
        <authorList>
            <person name="Aylward J."/>
            <person name="Wilson A.M."/>
            <person name="Visagie C.M."/>
            <person name="Spraker J."/>
            <person name="Barnes I."/>
            <person name="Buitendag C."/>
            <person name="Ceriani C."/>
            <person name="Del Mar Angel L."/>
            <person name="du Plessis D."/>
            <person name="Fuchs T."/>
            <person name="Gasser K."/>
            <person name="Kramer D."/>
            <person name="Li W."/>
            <person name="Munsamy K."/>
            <person name="Piso A."/>
            <person name="Price J.L."/>
            <person name="Sonnekus B."/>
            <person name="Thomas C."/>
            <person name="van der Nest A."/>
            <person name="van Dijk A."/>
            <person name="van Heerden A."/>
            <person name="van Vuuren N."/>
            <person name="Yilmaz N."/>
            <person name="Duong T.A."/>
            <person name="van der Merwe N.A."/>
            <person name="Wingfield M.J."/>
            <person name="Wingfield B.D."/>
        </authorList>
    </citation>
    <scope>NUCLEOTIDE SEQUENCE [LARGE SCALE GENOMIC DNA]</scope>
    <source>
        <strain evidence="10 11">CMW 5346</strain>
    </source>
</reference>
<organism evidence="10 11">
    <name type="scientific">Sporothrix stenoceras</name>
    <dbReference type="NCBI Taxonomy" id="5173"/>
    <lineage>
        <taxon>Eukaryota</taxon>
        <taxon>Fungi</taxon>
        <taxon>Dikarya</taxon>
        <taxon>Ascomycota</taxon>
        <taxon>Pezizomycotina</taxon>
        <taxon>Sordariomycetes</taxon>
        <taxon>Sordariomycetidae</taxon>
        <taxon>Ophiostomatales</taxon>
        <taxon>Ophiostomataceae</taxon>
        <taxon>Sporothrix</taxon>
    </lineage>
</organism>
<evidence type="ECO:0000256" key="2">
    <source>
        <dbReference type="ARBA" id="ARBA00022448"/>
    </source>
</evidence>
<evidence type="ECO:0000313" key="10">
    <source>
        <dbReference type="EMBL" id="KAL1891687.1"/>
    </source>
</evidence>
<feature type="transmembrane region" description="Helical" evidence="9">
    <location>
        <begin position="196"/>
        <end position="214"/>
    </location>
</feature>
<feature type="compositionally biased region" description="Basic and acidic residues" evidence="8">
    <location>
        <begin position="35"/>
        <end position="46"/>
    </location>
</feature>
<feature type="compositionally biased region" description="Polar residues" evidence="8">
    <location>
        <begin position="69"/>
        <end position="86"/>
    </location>
</feature>
<feature type="compositionally biased region" description="Basic and acidic residues" evidence="8">
    <location>
        <begin position="531"/>
        <end position="550"/>
    </location>
</feature>
<keyword evidence="3" id="KW-1003">Cell membrane</keyword>
<dbReference type="InterPro" id="IPR044669">
    <property type="entry name" value="YneE/VCCN1/2-like"/>
</dbReference>